<evidence type="ECO:0000313" key="3">
    <source>
        <dbReference type="Proteomes" id="UP000249046"/>
    </source>
</evidence>
<dbReference type="AlphaFoldDB" id="A0A2W5KAE9"/>
<accession>A0A2W5KAE9</accession>
<comment type="caution">
    <text evidence="2">The sequence shown here is derived from an EMBL/GenBank/DDBJ whole genome shotgun (WGS) entry which is preliminary data.</text>
</comment>
<dbReference type="InterPro" id="IPR002589">
    <property type="entry name" value="Macro_dom"/>
</dbReference>
<dbReference type="Pfam" id="PF01661">
    <property type="entry name" value="Macro"/>
    <property type="match status" value="1"/>
</dbReference>
<sequence length="199" mass="21399">MRTLGPMRIQLCTLDAAMAEAWQVAFAGTAVSIRVGDILAEPVDAVVSAANSFGIMDGGLDLHYARHFGEGLERTLRERLAAEHDGELPVGQALIVPTGDTAIPWMVSAPTMRVPATIDRTTHVYLAFRAALRAVREHARDQVPIDSLACPALGAGVGAMPFERVARQMRAAYDVCIGGDKTWLRSARGVLNQHAGLMR</sequence>
<name>A0A2W5KAE9_9GAMM</name>
<dbReference type="EMBL" id="QFPO01000014">
    <property type="protein sequence ID" value="PZQ12025.1"/>
    <property type="molecule type" value="Genomic_DNA"/>
</dbReference>
<dbReference type="PROSITE" id="PS51154">
    <property type="entry name" value="MACRO"/>
    <property type="match status" value="1"/>
</dbReference>
<protein>
    <submittedName>
        <fullName evidence="2">Appr-1-p processing protein</fullName>
    </submittedName>
</protein>
<evidence type="ECO:0000313" key="2">
    <source>
        <dbReference type="EMBL" id="PZQ12025.1"/>
    </source>
</evidence>
<dbReference type="InterPro" id="IPR043472">
    <property type="entry name" value="Macro_dom-like"/>
</dbReference>
<gene>
    <name evidence="2" type="ORF">DI564_13735</name>
</gene>
<evidence type="ECO:0000259" key="1">
    <source>
        <dbReference type="PROSITE" id="PS51154"/>
    </source>
</evidence>
<dbReference type="Proteomes" id="UP000249046">
    <property type="component" value="Unassembled WGS sequence"/>
</dbReference>
<dbReference type="SUPFAM" id="SSF52949">
    <property type="entry name" value="Macro domain-like"/>
    <property type="match status" value="1"/>
</dbReference>
<reference evidence="2 3" key="1">
    <citation type="submission" date="2017-08" db="EMBL/GenBank/DDBJ databases">
        <title>Infants hospitalized years apart are colonized by the same room-sourced microbial strains.</title>
        <authorList>
            <person name="Brooks B."/>
            <person name="Olm M.R."/>
            <person name="Firek B.A."/>
            <person name="Baker R."/>
            <person name="Thomas B.C."/>
            <person name="Morowitz M.J."/>
            <person name="Banfield J.F."/>
        </authorList>
    </citation>
    <scope>NUCLEOTIDE SEQUENCE [LARGE SCALE GENOMIC DNA]</scope>
    <source>
        <strain evidence="2">S2_005_003_R2_42</strain>
    </source>
</reference>
<proteinExistence type="predicted"/>
<dbReference type="Gene3D" id="3.40.220.10">
    <property type="entry name" value="Leucine Aminopeptidase, subunit E, domain 1"/>
    <property type="match status" value="1"/>
</dbReference>
<organism evidence="2 3">
    <name type="scientific">Rhodanobacter denitrificans</name>
    <dbReference type="NCBI Taxonomy" id="666685"/>
    <lineage>
        <taxon>Bacteria</taxon>
        <taxon>Pseudomonadati</taxon>
        <taxon>Pseudomonadota</taxon>
        <taxon>Gammaproteobacteria</taxon>
        <taxon>Lysobacterales</taxon>
        <taxon>Rhodanobacteraceae</taxon>
        <taxon>Rhodanobacter</taxon>
    </lineage>
</organism>
<feature type="domain" description="Macro" evidence="1">
    <location>
        <begin position="18"/>
        <end position="199"/>
    </location>
</feature>
<dbReference type="SMART" id="SM00506">
    <property type="entry name" value="A1pp"/>
    <property type="match status" value="1"/>
</dbReference>